<evidence type="ECO:0000313" key="3">
    <source>
        <dbReference type="Proteomes" id="UP001652504"/>
    </source>
</evidence>
<evidence type="ECO:0000313" key="2">
    <source>
        <dbReference type="EMBL" id="MCV2884783.1"/>
    </source>
</evidence>
<protein>
    <submittedName>
        <fullName evidence="2">DUF3019 domain-containing protein</fullName>
    </submittedName>
</protein>
<feature type="chain" id="PRO_5046585702" evidence="1">
    <location>
        <begin position="23"/>
        <end position="126"/>
    </location>
</feature>
<gene>
    <name evidence="2" type="ORF">OE749_08745</name>
</gene>
<dbReference type="RefSeq" id="WP_263712067.1">
    <property type="nucleotide sequence ID" value="NZ_JAOWKX010000004.1"/>
</dbReference>
<evidence type="ECO:0000256" key="1">
    <source>
        <dbReference type="SAM" id="SignalP"/>
    </source>
</evidence>
<keyword evidence="1" id="KW-0732">Signal</keyword>
<proteinExistence type="predicted"/>
<keyword evidence="3" id="KW-1185">Reference proteome</keyword>
<dbReference type="InterPro" id="IPR021559">
    <property type="entry name" value="DUF3019"/>
</dbReference>
<sequence length="126" mass="14243">MQKIGCLLIAACIVLFPSPLFAQSPTWKVKPSICISRNVGDRCRMDIHIEFGHLAPGDYCLYQGKQKLQCLTENTRQLGTTVTFSHNIDLTLIDSSGIPILTHPLTIKVRHIANTRRRIKQPWSVF</sequence>
<comment type="caution">
    <text evidence="2">The sequence shown here is derived from an EMBL/GenBank/DDBJ whole genome shotgun (WGS) entry which is preliminary data.</text>
</comment>
<dbReference type="EMBL" id="JAOWKX010000004">
    <property type="protein sequence ID" value="MCV2884783.1"/>
    <property type="molecule type" value="Genomic_DNA"/>
</dbReference>
<organism evidence="2 3">
    <name type="scientific">Fluctibacter corallii</name>
    <dbReference type="NCBI Taxonomy" id="2984329"/>
    <lineage>
        <taxon>Bacteria</taxon>
        <taxon>Pseudomonadati</taxon>
        <taxon>Pseudomonadota</taxon>
        <taxon>Gammaproteobacteria</taxon>
        <taxon>Alteromonadales</taxon>
        <taxon>Alteromonadaceae</taxon>
        <taxon>Fluctibacter</taxon>
    </lineage>
</organism>
<name>A0ABT3A7X4_9ALTE</name>
<accession>A0ABT3A7X4</accession>
<feature type="signal peptide" evidence="1">
    <location>
        <begin position="1"/>
        <end position="22"/>
    </location>
</feature>
<reference evidence="2 3" key="1">
    <citation type="submission" date="2022-10" db="EMBL/GenBank/DDBJ databases">
        <title>Aestuariibacter sp. AA17 isolated from Montipora capitata coral fragment.</title>
        <authorList>
            <person name="Emsley S.A."/>
            <person name="Pfannmuller K.M."/>
            <person name="Loughran R.M."/>
            <person name="Shlafstein M."/>
            <person name="Papke E."/>
            <person name="Saw J.H."/>
            <person name="Ushijima B."/>
            <person name="Videau P."/>
        </authorList>
    </citation>
    <scope>NUCLEOTIDE SEQUENCE [LARGE SCALE GENOMIC DNA]</scope>
    <source>
        <strain evidence="2 3">AA17</strain>
    </source>
</reference>
<dbReference type="Pfam" id="PF11456">
    <property type="entry name" value="DUF3019"/>
    <property type="match status" value="1"/>
</dbReference>
<dbReference type="Proteomes" id="UP001652504">
    <property type="component" value="Unassembled WGS sequence"/>
</dbReference>